<dbReference type="SUPFAM" id="SSF56204">
    <property type="entry name" value="Hect, E3 ligase catalytic domain"/>
    <property type="match status" value="1"/>
</dbReference>
<dbReference type="FunFam" id="3.30.2160.10:FF:000002">
    <property type="entry name" value="Putative Ubiquitin-protein ligase E3C"/>
    <property type="match status" value="1"/>
</dbReference>
<dbReference type="GO" id="GO:0006511">
    <property type="term" value="P:ubiquitin-dependent protein catabolic process"/>
    <property type="evidence" value="ECO:0007669"/>
    <property type="project" value="TreeGrafter"/>
</dbReference>
<dbReference type="PANTHER" id="PTHR45700">
    <property type="entry name" value="UBIQUITIN-PROTEIN LIGASE E3C"/>
    <property type="match status" value="1"/>
</dbReference>
<dbReference type="EMBL" id="QXFT01003137">
    <property type="protein sequence ID" value="KAE9288947.1"/>
    <property type="molecule type" value="Genomic_DNA"/>
</dbReference>
<evidence type="ECO:0000256" key="2">
    <source>
        <dbReference type="ARBA" id="ARBA00012485"/>
    </source>
</evidence>
<keyword evidence="4 5" id="KW-0833">Ubl conjugation pathway</keyword>
<dbReference type="OrthoDB" id="8068875at2759"/>
<protein>
    <recommendedName>
        <fullName evidence="2">HECT-type E3 ubiquitin transferase</fullName>
        <ecNumber evidence="2">2.3.2.26</ecNumber>
    </recommendedName>
</protein>
<evidence type="ECO:0000313" key="9">
    <source>
        <dbReference type="EMBL" id="KAE9288947.1"/>
    </source>
</evidence>
<sequence length="1152" mass="128220">MFDGSFKSTRKVNLSGRKKPATGYNARLASLSVPRSRVDVPAPSAGVAPGSKQELMLQNRLAREERHALKRRAAACTAIQAQYRRLRAAEHARACVLAELEQQLAQVVLTRQVQTQALPTPQLQLFLRQFLFSRSGRGAADRIRQVQDYLVFMLLVSSLKGSRQDGTNVLEAEQDAAWVYQVTSMSEIALHTLVHEELETSARNAAVAVNPYLLLLDAFTNAARFSTAEGQRALANVLYHLGVTAKFGIFDALSACIARKVNEAGSRVEDDRLVQVIAGVAAQTLRLTVQGPQDRAAEILQQFATKILLSPMSSSSPVTRYVVNTALSSEKLPAAEQSKKLGRFWASVVHQLPIKSEGGGKMEHRALSWQERAIAVGNIVDLTASCAFDEALVVAIPSVLSEMVAASLVQWAFDVKYTHADPMALQEDYDMDEDAQVPIVSPTYLSVGSVASNEEVRRGVAALGGVETNVRAQWKNLCHSSFSARCLDVLLHTNDMSMEPTPPGGNAVSRFCHVLTTVLLSTGRSYVLSLAIKFANPPPTLFALLSAMTVDQFAGGAGVPANNSSLVKSMWQWIQPKIKSVAAERSSASLANGPLRFTTSQLQVLLVFNVVYSHMLLGLDDETFYDGQWPLSLAEVKALVAFLKQFIYDLCWTITSNNTLSVDSMDESELVLFSAVVSSVKLFNQLCDRDCRRRFMPDGAWLWPAMPVVKEIVDLELMKEDGNHDAHAIYMLMNGKAASPYARAALILVTIPQVLSFNDRVQLFQKLLEDGKAQLGNIRDEFSRALQVRVKRDEIVDHSFDFFQKVCETMSPAALKSRIKVTFINEQGLEEAGIDGGGVFKEYMDNLTKNAFSPEYGFFLATDEQLLYPNPGARYIVDTRKEALDRYRFLGRVLAKAVYENILVEPQFAAFFLNKLLGKFNYIDDLHSLDPELYKSLMHLKHYEGNVEDLALTFSVSEMEFGEVVTRNLVPDGANIPVTNDNRIRYIHLMANYKLNVLSSMESAAFLKGFRDLIPGTWIQMFAPAELQMLIGGTATNIDIDDWERHTHYGGGYHPSQRIIQWFWEIVREDFKPEDRAALLKFITSCSRQPLLGFSQLYPLICIHQVRVEDDERLPSSATCMNLLKLPAYSNKQAMRKKLLYAIRSNAGFDLS</sequence>
<accession>A0A6A3I473</accession>
<reference evidence="10 12" key="1">
    <citation type="submission" date="2018-09" db="EMBL/GenBank/DDBJ databases">
        <title>Genomic investigation of the strawberry pathogen Phytophthora fragariae indicates pathogenicity is determined by transcriptional variation in three key races.</title>
        <authorList>
            <person name="Adams T.M."/>
            <person name="Armitage A.D."/>
            <person name="Sobczyk M.K."/>
            <person name="Bates H.J."/>
            <person name="Dunwell J.M."/>
            <person name="Nellist C.F."/>
            <person name="Harrison R.J."/>
        </authorList>
    </citation>
    <scope>NUCLEOTIDE SEQUENCE [LARGE SCALE GENOMIC DNA]</scope>
    <source>
        <strain evidence="8 10">SCRP249</strain>
        <strain evidence="7 12">SCRP324</strain>
        <strain evidence="9 11">SCRP333</strain>
    </source>
</reference>
<evidence type="ECO:0000256" key="1">
    <source>
        <dbReference type="ARBA" id="ARBA00000885"/>
    </source>
</evidence>
<evidence type="ECO:0000313" key="10">
    <source>
        <dbReference type="Proteomes" id="UP000429607"/>
    </source>
</evidence>
<evidence type="ECO:0000313" key="8">
    <source>
        <dbReference type="EMBL" id="KAE8980307.1"/>
    </source>
</evidence>
<keyword evidence="11" id="KW-1185">Reference proteome</keyword>
<comment type="caution">
    <text evidence="7">The sequence shown here is derived from an EMBL/GenBank/DDBJ whole genome shotgun (WGS) entry which is preliminary data.</text>
</comment>
<name>A0A6A3I473_9STRA</name>
<dbReference type="CDD" id="cd00078">
    <property type="entry name" value="HECTc"/>
    <property type="match status" value="1"/>
</dbReference>
<dbReference type="InterPro" id="IPR000569">
    <property type="entry name" value="HECT_dom"/>
</dbReference>
<evidence type="ECO:0000313" key="12">
    <source>
        <dbReference type="Proteomes" id="UP000435112"/>
    </source>
</evidence>
<dbReference type="EMBL" id="QXFV01003067">
    <property type="protein sequence ID" value="KAE8980307.1"/>
    <property type="molecule type" value="Genomic_DNA"/>
</dbReference>
<dbReference type="Gene3D" id="3.90.1750.10">
    <property type="entry name" value="Hect, E3 ligase catalytic domains"/>
    <property type="match status" value="1"/>
</dbReference>
<dbReference type="EC" id="2.3.2.26" evidence="2"/>
<dbReference type="InterPro" id="IPR044611">
    <property type="entry name" value="E3A/B/C-like"/>
</dbReference>
<dbReference type="PROSITE" id="PS50237">
    <property type="entry name" value="HECT"/>
    <property type="match status" value="1"/>
</dbReference>
<organism evidence="7 12">
    <name type="scientific">Phytophthora rubi</name>
    <dbReference type="NCBI Taxonomy" id="129364"/>
    <lineage>
        <taxon>Eukaryota</taxon>
        <taxon>Sar</taxon>
        <taxon>Stramenopiles</taxon>
        <taxon>Oomycota</taxon>
        <taxon>Peronosporomycetes</taxon>
        <taxon>Peronosporales</taxon>
        <taxon>Peronosporaceae</taxon>
        <taxon>Phytophthora</taxon>
    </lineage>
</organism>
<evidence type="ECO:0000313" key="7">
    <source>
        <dbReference type="EMBL" id="KAE8976901.1"/>
    </source>
</evidence>
<dbReference type="Gene3D" id="3.30.2160.10">
    <property type="entry name" value="Hect, E3 ligase catalytic domain"/>
    <property type="match status" value="1"/>
</dbReference>
<dbReference type="AlphaFoldDB" id="A0A6A3I473"/>
<dbReference type="SMART" id="SM00119">
    <property type="entry name" value="HECTc"/>
    <property type="match status" value="1"/>
</dbReference>
<dbReference type="InterPro" id="IPR035983">
    <property type="entry name" value="Hect_E3_ubiquitin_ligase"/>
</dbReference>
<dbReference type="FunFam" id="3.30.2410.10:FF:000011">
    <property type="entry name" value="Putative Ubiquitin-protein ligase E3C"/>
    <property type="match status" value="1"/>
</dbReference>
<dbReference type="PANTHER" id="PTHR45700:SF2">
    <property type="entry name" value="UBIQUITIN-PROTEIN LIGASE E3C"/>
    <property type="match status" value="1"/>
</dbReference>
<gene>
    <name evidence="8" type="ORF">PR001_g24310</name>
    <name evidence="7" type="ORF">PR002_g25177</name>
    <name evidence="9" type="ORF">PR003_g25680</name>
</gene>
<dbReference type="Pfam" id="PF00632">
    <property type="entry name" value="HECT"/>
    <property type="match status" value="1"/>
</dbReference>
<evidence type="ECO:0000313" key="11">
    <source>
        <dbReference type="Proteomes" id="UP000434957"/>
    </source>
</evidence>
<evidence type="ECO:0000256" key="5">
    <source>
        <dbReference type="PROSITE-ProRule" id="PRU00104"/>
    </source>
</evidence>
<dbReference type="EMBL" id="QXFU01003262">
    <property type="protein sequence ID" value="KAE8976901.1"/>
    <property type="molecule type" value="Genomic_DNA"/>
</dbReference>
<evidence type="ECO:0000256" key="3">
    <source>
        <dbReference type="ARBA" id="ARBA00022679"/>
    </source>
</evidence>
<evidence type="ECO:0000259" key="6">
    <source>
        <dbReference type="PROSITE" id="PS50237"/>
    </source>
</evidence>
<comment type="catalytic activity">
    <reaction evidence="1">
        <text>S-ubiquitinyl-[E2 ubiquitin-conjugating enzyme]-L-cysteine + [acceptor protein]-L-lysine = [E2 ubiquitin-conjugating enzyme]-L-cysteine + N(6)-ubiquitinyl-[acceptor protein]-L-lysine.</text>
        <dbReference type="EC" id="2.3.2.26"/>
    </reaction>
</comment>
<dbReference type="Proteomes" id="UP000435112">
    <property type="component" value="Unassembled WGS sequence"/>
</dbReference>
<dbReference type="Proteomes" id="UP000434957">
    <property type="component" value="Unassembled WGS sequence"/>
</dbReference>
<dbReference type="GO" id="GO:0000209">
    <property type="term" value="P:protein polyubiquitination"/>
    <property type="evidence" value="ECO:0007669"/>
    <property type="project" value="InterPro"/>
</dbReference>
<keyword evidence="3" id="KW-0808">Transferase</keyword>
<proteinExistence type="predicted"/>
<dbReference type="Gene3D" id="3.30.2410.10">
    <property type="entry name" value="Hect, E3 ligase catalytic domain"/>
    <property type="match status" value="1"/>
</dbReference>
<dbReference type="GO" id="GO:0061630">
    <property type="term" value="F:ubiquitin protein ligase activity"/>
    <property type="evidence" value="ECO:0007669"/>
    <property type="project" value="UniProtKB-EC"/>
</dbReference>
<dbReference type="Proteomes" id="UP000429607">
    <property type="component" value="Unassembled WGS sequence"/>
</dbReference>
<feature type="active site" description="Glycyl thioester intermediate" evidence="5">
    <location>
        <position position="1120"/>
    </location>
</feature>
<feature type="domain" description="HECT" evidence="6">
    <location>
        <begin position="811"/>
        <end position="1152"/>
    </location>
</feature>
<evidence type="ECO:0000256" key="4">
    <source>
        <dbReference type="ARBA" id="ARBA00022786"/>
    </source>
</evidence>